<sequence>MTSTQRDGNGDAPREHPRGIVIHGTFSGNAQTGDHTRAEYVHHAAGSGGRDAEPAEVRELRQAVEALRAQLASLPAGSAPLPSPALHAARSALDEVDDALPLPATDEPARGRIQRAVYAVSGALASAASLAEAVRALREAAAPWF</sequence>
<keyword evidence="3" id="KW-1185">Reference proteome</keyword>
<organism evidence="2 3">
    <name type="scientific">Streptomyces telluris</name>
    <dbReference type="NCBI Taxonomy" id="2720021"/>
    <lineage>
        <taxon>Bacteria</taxon>
        <taxon>Bacillati</taxon>
        <taxon>Actinomycetota</taxon>
        <taxon>Actinomycetes</taxon>
        <taxon>Kitasatosporales</taxon>
        <taxon>Streptomycetaceae</taxon>
        <taxon>Streptomyces</taxon>
    </lineage>
</organism>
<evidence type="ECO:0000256" key="1">
    <source>
        <dbReference type="SAM" id="MobiDB-lite"/>
    </source>
</evidence>
<feature type="compositionally biased region" description="Basic and acidic residues" evidence="1">
    <location>
        <begin position="8"/>
        <end position="18"/>
    </location>
</feature>
<feature type="region of interest" description="Disordered" evidence="1">
    <location>
        <begin position="1"/>
        <end position="32"/>
    </location>
</feature>
<name>A0A9X2LHR2_9ACTN</name>
<evidence type="ECO:0000313" key="2">
    <source>
        <dbReference type="EMBL" id="MCQ8771696.1"/>
    </source>
</evidence>
<comment type="caution">
    <text evidence="2">The sequence shown here is derived from an EMBL/GenBank/DDBJ whole genome shotgun (WGS) entry which is preliminary data.</text>
</comment>
<dbReference type="RefSeq" id="WP_168091082.1">
    <property type="nucleotide sequence ID" value="NZ_JAATER010000012.1"/>
</dbReference>
<protein>
    <submittedName>
        <fullName evidence="2">DUF5955 family protein</fullName>
    </submittedName>
</protein>
<reference evidence="2" key="1">
    <citation type="submission" date="2022-06" db="EMBL/GenBank/DDBJ databases">
        <title>WGS of actinobacteria.</title>
        <authorList>
            <person name="Thawai C."/>
        </authorList>
    </citation>
    <scope>NUCLEOTIDE SEQUENCE</scope>
    <source>
        <strain evidence="2">AA8</strain>
    </source>
</reference>
<accession>A0A9X2LHR2</accession>
<dbReference type="Proteomes" id="UP001142374">
    <property type="component" value="Unassembled WGS sequence"/>
</dbReference>
<proteinExistence type="predicted"/>
<evidence type="ECO:0000313" key="3">
    <source>
        <dbReference type="Proteomes" id="UP001142374"/>
    </source>
</evidence>
<dbReference type="EMBL" id="JANIID010000015">
    <property type="protein sequence ID" value="MCQ8771696.1"/>
    <property type="molecule type" value="Genomic_DNA"/>
</dbReference>
<dbReference type="AlphaFoldDB" id="A0A9X2LHR2"/>
<gene>
    <name evidence="2" type="ORF">NQU55_18290</name>
</gene>